<dbReference type="PANTHER" id="PTHR21015:SF22">
    <property type="entry name" value="GLYCOSYLTRANSFERASE"/>
    <property type="match status" value="1"/>
</dbReference>
<dbReference type="GO" id="GO:0071555">
    <property type="term" value="P:cell wall organization"/>
    <property type="evidence" value="ECO:0007669"/>
    <property type="project" value="UniProtKB-KW"/>
</dbReference>
<dbReference type="Proteomes" id="UP000231493">
    <property type="component" value="Unassembled WGS sequence"/>
</dbReference>
<evidence type="ECO:0000256" key="2">
    <source>
        <dbReference type="ARBA" id="ARBA00022618"/>
    </source>
</evidence>
<feature type="binding site" evidence="10">
    <location>
        <position position="126"/>
    </location>
    <ligand>
        <name>UDP-N-acetyl-alpha-D-glucosamine</name>
        <dbReference type="ChEBI" id="CHEBI:57705"/>
    </ligand>
</feature>
<keyword evidence="8 10" id="KW-0131">Cell cycle</keyword>
<dbReference type="Gene3D" id="3.40.50.2000">
    <property type="entry name" value="Glycogen Phosphorylase B"/>
    <property type="match status" value="2"/>
</dbReference>
<name>A0A2M7KAQ9_9BACT</name>
<evidence type="ECO:0000256" key="10">
    <source>
        <dbReference type="HAMAP-Rule" id="MF_00033"/>
    </source>
</evidence>
<dbReference type="AlphaFoldDB" id="A0A2M7KAQ9"/>
<keyword evidence="1 10" id="KW-1003">Cell membrane</keyword>
<accession>A0A2M7KAQ9</accession>
<gene>
    <name evidence="10 14" type="primary">murG</name>
    <name evidence="14" type="ORF">COZ58_00705</name>
</gene>
<dbReference type="CDD" id="cd03785">
    <property type="entry name" value="GT28_MurG"/>
    <property type="match status" value="1"/>
</dbReference>
<feature type="transmembrane region" description="Helical" evidence="11">
    <location>
        <begin position="97"/>
        <end position="118"/>
    </location>
</feature>
<evidence type="ECO:0000256" key="3">
    <source>
        <dbReference type="ARBA" id="ARBA00022676"/>
    </source>
</evidence>
<comment type="function">
    <text evidence="10">Cell wall formation. Catalyzes the transfer of a GlcNAc subunit on undecaprenyl-pyrophosphoryl-MurNAc-pentapeptide (lipid intermediate I) to form undecaprenyl-pyrophosphoryl-MurNAc-(pentapeptide)GlcNAc (lipid intermediate II).</text>
</comment>
<dbReference type="Pfam" id="PF03033">
    <property type="entry name" value="Glyco_transf_28"/>
    <property type="match status" value="1"/>
</dbReference>
<dbReference type="SUPFAM" id="SSF53756">
    <property type="entry name" value="UDP-Glycosyltransferase/glycogen phosphorylase"/>
    <property type="match status" value="1"/>
</dbReference>
<keyword evidence="7 10" id="KW-0472">Membrane</keyword>
<organism evidence="14 15">
    <name type="scientific">Candidatus Infernicultor aquiphilus</name>
    <dbReference type="NCBI Taxonomy" id="1805029"/>
    <lineage>
        <taxon>Bacteria</taxon>
        <taxon>Pseudomonadati</taxon>
        <taxon>Atribacterota</taxon>
        <taxon>Candidatus Phoenicimicrobiia</taxon>
        <taxon>Candidatus Pheonicimicrobiales</taxon>
        <taxon>Candidatus Phoenicimicrobiaceae</taxon>
        <taxon>Candidatus Infernicultor</taxon>
    </lineage>
</organism>
<dbReference type="HAMAP" id="MF_00033">
    <property type="entry name" value="MurG"/>
    <property type="match status" value="1"/>
</dbReference>
<feature type="binding site" evidence="10">
    <location>
        <position position="299"/>
    </location>
    <ligand>
        <name>UDP-N-acetyl-alpha-D-glucosamine</name>
        <dbReference type="ChEBI" id="CHEBI:57705"/>
    </ligand>
</feature>
<keyword evidence="3 10" id="KW-0328">Glycosyltransferase</keyword>
<dbReference type="InterPro" id="IPR007235">
    <property type="entry name" value="Glyco_trans_28_C"/>
</dbReference>
<evidence type="ECO:0000256" key="4">
    <source>
        <dbReference type="ARBA" id="ARBA00022679"/>
    </source>
</evidence>
<keyword evidence="6 10" id="KW-0573">Peptidoglycan synthesis</keyword>
<evidence type="ECO:0000256" key="6">
    <source>
        <dbReference type="ARBA" id="ARBA00022984"/>
    </source>
</evidence>
<evidence type="ECO:0000313" key="14">
    <source>
        <dbReference type="EMBL" id="PIX35217.1"/>
    </source>
</evidence>
<feature type="domain" description="Glycosyl transferase family 28 C-terminal" evidence="13">
    <location>
        <begin position="191"/>
        <end position="353"/>
    </location>
</feature>
<feature type="binding site" evidence="10">
    <location>
        <position position="198"/>
    </location>
    <ligand>
        <name>UDP-N-acetyl-alpha-D-glucosamine</name>
        <dbReference type="ChEBI" id="CHEBI:57705"/>
    </ligand>
</feature>
<reference evidence="15" key="1">
    <citation type="submission" date="2017-09" db="EMBL/GenBank/DDBJ databases">
        <title>Depth-based differentiation of microbial function through sediment-hosted aquifers and enrichment of novel symbionts in the deep terrestrial subsurface.</title>
        <authorList>
            <person name="Probst A.J."/>
            <person name="Ladd B."/>
            <person name="Jarett J.K."/>
            <person name="Geller-Mcgrath D.E."/>
            <person name="Sieber C.M."/>
            <person name="Emerson J.B."/>
            <person name="Anantharaman K."/>
            <person name="Thomas B.C."/>
            <person name="Malmstrom R."/>
            <person name="Stieglmeier M."/>
            <person name="Klingl A."/>
            <person name="Woyke T."/>
            <person name="Ryan C.M."/>
            <person name="Banfield J.F."/>
        </authorList>
    </citation>
    <scope>NUCLEOTIDE SEQUENCE [LARGE SCALE GENOMIC DNA]</scope>
</reference>
<evidence type="ECO:0000256" key="5">
    <source>
        <dbReference type="ARBA" id="ARBA00022960"/>
    </source>
</evidence>
<comment type="subcellular location">
    <subcellularLocation>
        <location evidence="10">Cell membrane</location>
        <topology evidence="10">Peripheral membrane protein</topology>
        <orientation evidence="10">Cytoplasmic side</orientation>
    </subcellularLocation>
</comment>
<keyword evidence="5 10" id="KW-0133">Cell shape</keyword>
<comment type="pathway">
    <text evidence="10">Cell wall biogenesis; peptidoglycan biosynthesis.</text>
</comment>
<dbReference type="GO" id="GO:0009252">
    <property type="term" value="P:peptidoglycan biosynthetic process"/>
    <property type="evidence" value="ECO:0007669"/>
    <property type="project" value="UniProtKB-UniRule"/>
</dbReference>
<keyword evidence="4 10" id="KW-0808">Transferase</keyword>
<protein>
    <recommendedName>
        <fullName evidence="10">UDP-N-acetylglucosamine--N-acetylmuramyl-(pentapeptide) pyrophosphoryl-undecaprenol N-acetylglucosamine transferase</fullName>
        <ecNumber evidence="10">2.4.1.227</ecNumber>
    </recommendedName>
    <alternativeName>
        <fullName evidence="10">Undecaprenyl-PP-MurNAc-pentapeptide-UDPGlcNAc GlcNAc transferase</fullName>
    </alternativeName>
</protein>
<dbReference type="UniPathway" id="UPA00219"/>
<evidence type="ECO:0000256" key="8">
    <source>
        <dbReference type="ARBA" id="ARBA00023306"/>
    </source>
</evidence>
<dbReference type="GO" id="GO:0050511">
    <property type="term" value="F:undecaprenyldiphospho-muramoylpentapeptide beta-N-acetylglucosaminyltransferase activity"/>
    <property type="evidence" value="ECO:0007669"/>
    <property type="project" value="UniProtKB-UniRule"/>
</dbReference>
<feature type="transmembrane region" description="Helical" evidence="11">
    <location>
        <begin position="68"/>
        <end position="85"/>
    </location>
</feature>
<comment type="caution">
    <text evidence="10">Lacks conserved residue(s) required for the propagation of feature annotation.</text>
</comment>
<dbReference type="GO" id="GO:0005886">
    <property type="term" value="C:plasma membrane"/>
    <property type="evidence" value="ECO:0007669"/>
    <property type="project" value="UniProtKB-SubCell"/>
</dbReference>
<dbReference type="GO" id="GO:0005975">
    <property type="term" value="P:carbohydrate metabolic process"/>
    <property type="evidence" value="ECO:0007669"/>
    <property type="project" value="InterPro"/>
</dbReference>
<dbReference type="InterPro" id="IPR006009">
    <property type="entry name" value="GlcNAc_MurG"/>
</dbReference>
<dbReference type="EMBL" id="PFIP01000015">
    <property type="protein sequence ID" value="PIX35217.1"/>
    <property type="molecule type" value="Genomic_DNA"/>
</dbReference>
<dbReference type="Pfam" id="PF04101">
    <property type="entry name" value="Glyco_tran_28_C"/>
    <property type="match status" value="1"/>
</dbReference>
<dbReference type="EC" id="2.4.1.227" evidence="10"/>
<feature type="domain" description="Glycosyltransferase family 28 N-terminal" evidence="12">
    <location>
        <begin position="6"/>
        <end position="143"/>
    </location>
</feature>
<dbReference type="GO" id="GO:0008360">
    <property type="term" value="P:regulation of cell shape"/>
    <property type="evidence" value="ECO:0007669"/>
    <property type="project" value="UniProtKB-KW"/>
</dbReference>
<feature type="binding site" evidence="10">
    <location>
        <begin position="12"/>
        <end position="14"/>
    </location>
    <ligand>
        <name>UDP-N-acetyl-alpha-D-glucosamine</name>
        <dbReference type="ChEBI" id="CHEBI:57705"/>
    </ligand>
</feature>
<evidence type="ECO:0000256" key="7">
    <source>
        <dbReference type="ARBA" id="ARBA00023136"/>
    </source>
</evidence>
<evidence type="ECO:0000313" key="15">
    <source>
        <dbReference type="Proteomes" id="UP000231493"/>
    </source>
</evidence>
<evidence type="ECO:0000256" key="9">
    <source>
        <dbReference type="ARBA" id="ARBA00023316"/>
    </source>
</evidence>
<keyword evidence="11" id="KW-0812">Transmembrane</keyword>
<dbReference type="InterPro" id="IPR004276">
    <property type="entry name" value="GlycoTrans_28_N"/>
</dbReference>
<keyword evidence="2 10" id="KW-0132">Cell division</keyword>
<evidence type="ECO:0000256" key="1">
    <source>
        <dbReference type="ARBA" id="ARBA00022475"/>
    </source>
</evidence>
<evidence type="ECO:0000259" key="13">
    <source>
        <dbReference type="Pfam" id="PF04101"/>
    </source>
</evidence>
<evidence type="ECO:0000256" key="11">
    <source>
        <dbReference type="SAM" id="Phobius"/>
    </source>
</evidence>
<dbReference type="GO" id="GO:0051301">
    <property type="term" value="P:cell division"/>
    <property type="evidence" value="ECO:0007669"/>
    <property type="project" value="UniProtKB-KW"/>
</dbReference>
<evidence type="ECO:0000259" key="12">
    <source>
        <dbReference type="Pfam" id="PF03033"/>
    </source>
</evidence>
<proteinExistence type="inferred from homology"/>
<sequence length="372" mass="41673">MSIKAIISGGGTGGHIYPGISLAYEIKDRNVNNKVLFIGTERGLESKLIPREGFKFEKISARGIQRKICFENIVAILIFFISLFQSFKIIKRYKPDLVIGTGGYVSGSVVLMAALLGIPTFIHEQNVVPGVTNKFLSPLARATFLSFDQSRKYFSHQSKLTLTGNPIRFKNLERNKSKDYQKFNLDPLKNTILVLGGSKGAASINRAVVQGISIIKEIIKNKWQVLLISGQDDYSKIIEIIGEDNKIFFVERYLYDIEKAYSLADLMICRAGATTLAEISAYGIPAILIPYPYATNHHQEINARILEREGAALVILEENLSGEKLAKVLVDLIKDENKLELMAKKSRELDKVDSAAKIINIIFNYIRKKNKK</sequence>
<comment type="catalytic activity">
    <reaction evidence="10">
        <text>di-trans,octa-cis-undecaprenyl diphospho-N-acetyl-alpha-D-muramoyl-L-alanyl-D-glutamyl-meso-2,6-diaminopimeloyl-D-alanyl-D-alanine + UDP-N-acetyl-alpha-D-glucosamine = di-trans,octa-cis-undecaprenyl diphospho-[N-acetyl-alpha-D-glucosaminyl-(1-&gt;4)]-N-acetyl-alpha-D-muramoyl-L-alanyl-D-glutamyl-meso-2,6-diaminopimeloyl-D-alanyl-D-alanine + UDP + H(+)</text>
        <dbReference type="Rhea" id="RHEA:31227"/>
        <dbReference type="ChEBI" id="CHEBI:15378"/>
        <dbReference type="ChEBI" id="CHEBI:57705"/>
        <dbReference type="ChEBI" id="CHEBI:58223"/>
        <dbReference type="ChEBI" id="CHEBI:61387"/>
        <dbReference type="ChEBI" id="CHEBI:61388"/>
        <dbReference type="EC" id="2.4.1.227"/>
    </reaction>
</comment>
<dbReference type="GO" id="GO:0051991">
    <property type="term" value="F:UDP-N-acetyl-D-glucosamine:N-acetylmuramoyl-L-alanyl-D-glutamyl-meso-2,6-diaminopimelyl-D-alanyl-D-alanine-diphosphoundecaprenol 4-beta-N-acetylglucosaminlytransferase activity"/>
    <property type="evidence" value="ECO:0007669"/>
    <property type="project" value="RHEA"/>
</dbReference>
<feature type="binding site" evidence="10">
    <location>
        <position position="168"/>
    </location>
    <ligand>
        <name>UDP-N-acetyl-alpha-D-glucosamine</name>
        <dbReference type="ChEBI" id="CHEBI:57705"/>
    </ligand>
</feature>
<dbReference type="PANTHER" id="PTHR21015">
    <property type="entry name" value="UDP-N-ACETYLGLUCOSAMINE--N-ACETYLMURAMYL-(PENTAPEPTIDE) PYROPHOSPHORYL-UNDECAPRENOL N-ACETYLGLUCOSAMINE TRANSFERASE 1"/>
    <property type="match status" value="1"/>
</dbReference>
<keyword evidence="9 10" id="KW-0961">Cell wall biogenesis/degradation</keyword>
<comment type="similarity">
    <text evidence="10">Belongs to the glycosyltransferase 28 family. MurG subfamily.</text>
</comment>
<keyword evidence="11" id="KW-1133">Transmembrane helix</keyword>
<dbReference type="NCBIfam" id="TIGR01133">
    <property type="entry name" value="murG"/>
    <property type="match status" value="1"/>
</dbReference>
<comment type="caution">
    <text evidence="14">The sequence shown here is derived from an EMBL/GenBank/DDBJ whole genome shotgun (WGS) entry which is preliminary data.</text>
</comment>